<dbReference type="InterPro" id="IPR036884">
    <property type="entry name" value="2Fe-2S-bd_dom_sf"/>
</dbReference>
<dbReference type="InterPro" id="IPR006058">
    <property type="entry name" value="2Fe2S_fd_BS"/>
</dbReference>
<keyword evidence="3" id="KW-0560">Oxidoreductase</keyword>
<reference evidence="7 8" key="1">
    <citation type="submission" date="2020-04" db="EMBL/GenBank/DDBJ databases">
        <authorList>
            <person name="Klaysubun C."/>
            <person name="Duangmal K."/>
            <person name="Lipun K."/>
        </authorList>
    </citation>
    <scope>NUCLEOTIDE SEQUENCE [LARGE SCALE GENOMIC DNA]</scope>
    <source>
        <strain evidence="7 8">K10HN5</strain>
    </source>
</reference>
<proteinExistence type="predicted"/>
<dbReference type="InterPro" id="IPR002888">
    <property type="entry name" value="2Fe-2S-bd"/>
</dbReference>
<dbReference type="InterPro" id="IPR012675">
    <property type="entry name" value="Beta-grasp_dom_sf"/>
</dbReference>
<gene>
    <name evidence="7" type="ORF">HF526_10830</name>
</gene>
<evidence type="ECO:0000256" key="5">
    <source>
        <dbReference type="ARBA" id="ARBA00023014"/>
    </source>
</evidence>
<dbReference type="PROSITE" id="PS51085">
    <property type="entry name" value="2FE2S_FER_2"/>
    <property type="match status" value="1"/>
</dbReference>
<dbReference type="SUPFAM" id="SSF47741">
    <property type="entry name" value="CO dehydrogenase ISP C-domain like"/>
    <property type="match status" value="1"/>
</dbReference>
<dbReference type="Proteomes" id="UP000820669">
    <property type="component" value="Unassembled WGS sequence"/>
</dbReference>
<dbReference type="SUPFAM" id="SSF54292">
    <property type="entry name" value="2Fe-2S ferredoxin-like"/>
    <property type="match status" value="1"/>
</dbReference>
<sequence length="159" mass="16814">MAESTKITVTVNGVVHERTVEPRTLLVDLVRDELRLTGTHVGCEEGICGACTVTVDGTIVKSCLMFAIQADGAEVTTVEGLTPATGLSPLQEAFRNEFAVQCGFCTPGMIVAAEALLRDNPDPTEDEVREHLVGNLCRCSGYLPIIAAVRAAAGARQEA</sequence>
<protein>
    <submittedName>
        <fullName evidence="7">(2Fe-2S)-binding protein</fullName>
    </submittedName>
</protein>
<name>A0ABX1SBS3_9PSEU</name>
<dbReference type="EMBL" id="JAAXLA010000015">
    <property type="protein sequence ID" value="NMH97801.1"/>
    <property type="molecule type" value="Genomic_DNA"/>
</dbReference>
<dbReference type="Pfam" id="PF00111">
    <property type="entry name" value="Fer2"/>
    <property type="match status" value="1"/>
</dbReference>
<keyword evidence="5" id="KW-0411">Iron-sulfur</keyword>
<evidence type="ECO:0000256" key="2">
    <source>
        <dbReference type="ARBA" id="ARBA00022723"/>
    </source>
</evidence>
<evidence type="ECO:0000313" key="7">
    <source>
        <dbReference type="EMBL" id="NMH97801.1"/>
    </source>
</evidence>
<keyword evidence="4" id="KW-0408">Iron</keyword>
<dbReference type="InterPro" id="IPR036010">
    <property type="entry name" value="2Fe-2S_ferredoxin-like_sf"/>
</dbReference>
<dbReference type="CDD" id="cd00207">
    <property type="entry name" value="fer2"/>
    <property type="match status" value="1"/>
</dbReference>
<dbReference type="Pfam" id="PF01799">
    <property type="entry name" value="Fer2_2"/>
    <property type="match status" value="1"/>
</dbReference>
<keyword evidence="1" id="KW-0001">2Fe-2S</keyword>
<evidence type="ECO:0000256" key="3">
    <source>
        <dbReference type="ARBA" id="ARBA00023002"/>
    </source>
</evidence>
<dbReference type="InterPro" id="IPR051452">
    <property type="entry name" value="Diverse_Oxidoreductases"/>
</dbReference>
<keyword evidence="2" id="KW-0479">Metal-binding</keyword>
<dbReference type="Gene3D" id="1.10.150.120">
    <property type="entry name" value="[2Fe-2S]-binding domain"/>
    <property type="match status" value="1"/>
</dbReference>
<dbReference type="InterPro" id="IPR001041">
    <property type="entry name" value="2Fe-2S_ferredoxin-type"/>
</dbReference>
<evidence type="ECO:0000256" key="4">
    <source>
        <dbReference type="ARBA" id="ARBA00023004"/>
    </source>
</evidence>
<dbReference type="PROSITE" id="PS00197">
    <property type="entry name" value="2FE2S_FER_1"/>
    <property type="match status" value="1"/>
</dbReference>
<evidence type="ECO:0000313" key="8">
    <source>
        <dbReference type="Proteomes" id="UP000820669"/>
    </source>
</evidence>
<organism evidence="7 8">
    <name type="scientific">Pseudonocardia acidicola</name>
    <dbReference type="NCBI Taxonomy" id="2724939"/>
    <lineage>
        <taxon>Bacteria</taxon>
        <taxon>Bacillati</taxon>
        <taxon>Actinomycetota</taxon>
        <taxon>Actinomycetes</taxon>
        <taxon>Pseudonocardiales</taxon>
        <taxon>Pseudonocardiaceae</taxon>
        <taxon>Pseudonocardia</taxon>
    </lineage>
</organism>
<dbReference type="RefSeq" id="WP_169381242.1">
    <property type="nucleotide sequence ID" value="NZ_JAAXLA010000015.1"/>
</dbReference>
<feature type="domain" description="2Fe-2S ferredoxin-type" evidence="6">
    <location>
        <begin position="5"/>
        <end position="81"/>
    </location>
</feature>
<keyword evidence="8" id="KW-1185">Reference proteome</keyword>
<dbReference type="Gene3D" id="3.10.20.30">
    <property type="match status" value="1"/>
</dbReference>
<accession>A0ABX1SBS3</accession>
<comment type="caution">
    <text evidence="7">The sequence shown here is derived from an EMBL/GenBank/DDBJ whole genome shotgun (WGS) entry which is preliminary data.</text>
</comment>
<dbReference type="PANTHER" id="PTHR44379:SF8">
    <property type="entry name" value="XANTHINE DEHYDROGENASE IRON-SULFUR-BINDING SUBUNIT XDHC-RELATED"/>
    <property type="match status" value="1"/>
</dbReference>
<evidence type="ECO:0000259" key="6">
    <source>
        <dbReference type="PROSITE" id="PS51085"/>
    </source>
</evidence>
<dbReference type="PANTHER" id="PTHR44379">
    <property type="entry name" value="OXIDOREDUCTASE WITH IRON-SULFUR SUBUNIT"/>
    <property type="match status" value="1"/>
</dbReference>
<evidence type="ECO:0000256" key="1">
    <source>
        <dbReference type="ARBA" id="ARBA00022714"/>
    </source>
</evidence>